<dbReference type="PANTHER" id="PTHR32305">
    <property type="match status" value="1"/>
</dbReference>
<dbReference type="InterPro" id="IPR006530">
    <property type="entry name" value="YD"/>
</dbReference>
<reference evidence="4 5" key="1">
    <citation type="submission" date="2024-06" db="EMBL/GenBank/DDBJ databases">
        <title>The Natural Products Discovery Center: Release of the First 8490 Sequenced Strains for Exploring Actinobacteria Biosynthetic Diversity.</title>
        <authorList>
            <person name="Kalkreuter E."/>
            <person name="Kautsar S.A."/>
            <person name="Yang D."/>
            <person name="Bader C.D."/>
            <person name="Teijaro C.N."/>
            <person name="Fluegel L."/>
            <person name="Davis C.M."/>
            <person name="Simpson J.R."/>
            <person name="Lauterbach L."/>
            <person name="Steele A.D."/>
            <person name="Gui C."/>
            <person name="Meng S."/>
            <person name="Li G."/>
            <person name="Viehrig K."/>
            <person name="Ye F."/>
            <person name="Su P."/>
            <person name="Kiefer A.F."/>
            <person name="Nichols A."/>
            <person name="Cepeda A.J."/>
            <person name="Yan W."/>
            <person name="Fan B."/>
            <person name="Jiang Y."/>
            <person name="Adhikari A."/>
            <person name="Zheng C.-J."/>
            <person name="Schuster L."/>
            <person name="Cowan T.M."/>
            <person name="Smanski M.J."/>
            <person name="Chevrette M.G."/>
            <person name="De Carvalho L.P.S."/>
            <person name="Shen B."/>
        </authorList>
    </citation>
    <scope>NUCLEOTIDE SEQUENCE [LARGE SCALE GENOMIC DNA]</scope>
    <source>
        <strain evidence="4 5">NPDC045974</strain>
    </source>
</reference>
<proteinExistence type="predicted"/>
<evidence type="ECO:0000313" key="4">
    <source>
        <dbReference type="EMBL" id="MEU7068603.1"/>
    </source>
</evidence>
<dbReference type="EMBL" id="JBEZAE010000001">
    <property type="protein sequence ID" value="MEU7068603.1"/>
    <property type="molecule type" value="Genomic_DNA"/>
</dbReference>
<dbReference type="InterPro" id="IPR033803">
    <property type="entry name" value="CBD-like_Golvesin-Xly"/>
</dbReference>
<feature type="domain" description="Golvesin/Xly CBD-like" evidence="3">
    <location>
        <begin position="103"/>
        <end position="232"/>
    </location>
</feature>
<dbReference type="NCBIfam" id="TIGR03696">
    <property type="entry name" value="Rhs_assc_core"/>
    <property type="match status" value="1"/>
</dbReference>
<dbReference type="InterPro" id="IPR044929">
    <property type="entry name" value="DNA/RNA_non-sp_Endonuclease_sf"/>
</dbReference>
<feature type="region of interest" description="Disordered" evidence="1">
    <location>
        <begin position="2426"/>
        <end position="2448"/>
    </location>
</feature>
<sequence length="2560" mass="277587">MVLSDQPAVNFNNTWKLSVGKTDTGIARSLIKFPMSEIPAGVKVDAARLSLYYDQSHTTNANAVALEAHRATGAWSEAGATPATWSNTSALVGELSGTTVQLDDGDAGTAAVGEWPRSTTTGGAATNDDYAYNKNALTGESYTWQPRVPETDTYRVDAHYPAAADAATAAPYTVTHNGGTKNYTVNQTGTGGVWKTLDAAELSFAKGNAGKIVLGDTGSATTRTLADSVRLVNPSEITKAAWDYNKWHDFPVADTVQKWVSGTAVNHGFVLKAKDESGTAPTGGPRYEAADGNTYGDETSTYPRLTVTYGAVGTSLNSPTVVHSTGPELSWPAYANGSGDTGLNIVEYQLHRSTQQVFTPSAATLIAPIASTATAYTDTTAVPTPDSSSSEIGKSYYYQLAVKTENGQLLGSPTRIVGIPKAGRTMRIIQAGQVDTTLSSQQPTVNHDGLVSGKAQTWLSVGNNSGTYGKTRAALKFPTTSIPTTATVLENKMYMWGAETTSTTNGAVYELHSLTRDFTETQATWNNANSTTPWTTAGGDFSATVSDTVPQITDEVGRHWWDATGLMQSWVKTPTNNKGVLVKLKDETTTGPQERTLFLSSEASDPQLRPYMQVIYVDATTEDTYYAPTTPARMTPNSQYTVEFTVTNTTATAWAAGERELSYTWKLPDGTDVTTGGNQLSTAIPALLPGKSATIQAKVATPINSDSGNKRNEYVLGWDVRKIADGTWLSAGTGGIPSLKQNVAVEDPTSNTLGMEKFYSYTGKNTGAGSNFMNNLASGNGVWQYNAITNPGRGLSTFARFAYNSQDTSDTVAGHGWSFQLSGPIRLGAPLDFHPNPNPTEIRLPDGDGTTHVFRKQADGTWKAPAGVHYKVTMKAGLDCKPTKDPVPDAWTLTRPDGTRFLFGCDGYMTSTVDKNGNTQTFTYEERKSNNKPTKFLKYITDPAGRQTLTVDYWTKGQSGYQYVNDSGVLTTDAGALNNSKIYDHIRSVTDVSGRKVEFHYTAKGLLGQFADGVGSTQPKVFKFTYDATQGNKNVKLVKATDPRGSNTQFAYYAPQAGDDPKYHWWTKTITDRLGFLTGFAYDANTANPEFTDTKVTDAEAHVTDYVTDDFGRPVQTTNAKSQTAKMSWDADNNVTYAEEANGAKTAYCYDQKTGYPLWSRDAEHNKGGVPPSSDCAPGTYPANSQQYSYQTRLDGFSADLFTKTSPEGRKWQFGYDSFGNLKTVTDPKGVATTTAGDYTTTYEYDAYGQLTKAIDANGNPTTNSEFGPTGYPAKITDALGKTASFVYDERGQVRETTDALGKKTTQTYDTFGRPLTKVVPKDQAAGDLITLSAPEYDANDNVTKATAPNGAVSTAVFDAADQITSDTVPKDTATSAERKTVYTYDQVGNLRTKTEPKGVLTTGDATDHVITNTFDEVYQLTSVVNSAQQKISYEYDNVGNVVRIVDPKRNATADTTDYLSKTAYDLNHRVTTVTDPVGKSVTTTYDKDSLVIQTKDAEGNITYVDHDERGKQKEVRTPYEGTTFRKTQYEYDQVGNTTKVVSPRGTATATADDFTSRTEYDALNRPVKQYQPYDPADSRYNDPNVYTQTVYDAVGRVTKKSMPPSEGQTVRNDTVVEYFDNGWTRKSTDPWDISTTYDYTELGQQKARTLTSAGGSSDRTMTWSYYPDGKLKSKADDGVPVGKSVVLVDNSDSQHTSATGTWAKGDVTGQQGYDHRTHAAGTGTDAFTWTLNVPKDGTYTAYVKYPTVTGAATTARYTLSQGATTNPAVTKDQNAATGTWVQLGSYTLKQGNDARLKLEQNSGGIVVADGVKLVRDTSGETDSEKKSFAYAYDVNGNLTSIDDTSSGAKVDAYTMVYSGLNQVAKVTEALAGTEKKSTSYTYDANGKPETITHPDQFSKYTYDLRDLVKTVSVGKSSTDASPKVTSYTYTDRGLKLQETKNNKNTVDYTYYLSGAVKTSVEKKPNGTLVSSHTYAYDPSGNKAQDVAKKMNADSSSAYLESTTDYTYDPANRLAKSVKTGNGAGTETYVHDDNANVVSQTVKGTSTTYTYDRNRLVSAIAGGSAATYNYDPFGRQESVTGGGQVIERSVYDGFDHVVESQKRDDAGSLKSTTYTFDPLDRTASKTADGKTTDFTYLGLSSEVLSEEVVGELTKSYQYSPWGERLSQVKHNTDGTGEDGYYGYNSHTDVETLTDKDGNSKATYGYTAYGSDDESEFTGIDKPDAGDPTKEAYNPYRYNSKRWDSHAGTYDMGFRDYNPGLNRFTSRDMYNGALADMGLGSDPYTGNRYAFTGGNPTSFVELDGHIFGCDWCDDVLDTIGDVATSGVKKAGGGWKTVVDTFLTGIGWYNETAPNGYESDYSGNTGKGRLVEPDGQWDWVGGDTLFPFGQDYCDDDESVVFYQALDKYDRAQGARGCLNSGDFGWESGESKTVKGNPGSMIQGTQVPRPMRDYPETWTPGFQSGQDMNRGHLLGNQLGGSGTEKRNLVSLYATPNQRVMAAYENQVADMVAKGQTVYYEVTANYTGKNAVPDSLTIKWLNLDTGEMPRDPITIWNTPTGLKP</sequence>
<evidence type="ECO:0000256" key="1">
    <source>
        <dbReference type="SAM" id="MobiDB-lite"/>
    </source>
</evidence>
<keyword evidence="5" id="KW-1185">Reference proteome</keyword>
<accession>A0ABV3C268</accession>
<dbReference type="RefSeq" id="WP_358469479.1">
    <property type="nucleotide sequence ID" value="NZ_JBEZAE010000001.1"/>
</dbReference>
<evidence type="ECO:0000313" key="5">
    <source>
        <dbReference type="Proteomes" id="UP001551329"/>
    </source>
</evidence>
<name>A0ABV3C268_9ACTN</name>
<dbReference type="InterPro" id="IPR013783">
    <property type="entry name" value="Ig-like_fold"/>
</dbReference>
<dbReference type="InterPro" id="IPR050708">
    <property type="entry name" value="T6SS_VgrG/RHS"/>
</dbReference>
<dbReference type="Pfam" id="PF25275">
    <property type="entry name" value="Golvesin_C"/>
    <property type="match status" value="2"/>
</dbReference>
<dbReference type="NCBIfam" id="TIGR01643">
    <property type="entry name" value="YD_repeat_2x"/>
    <property type="match status" value="5"/>
</dbReference>
<feature type="domain" description="Type VII secretion system protein EssD-like" evidence="2">
    <location>
        <begin position="2455"/>
        <end position="2534"/>
    </location>
</feature>
<dbReference type="Proteomes" id="UP001551329">
    <property type="component" value="Unassembled WGS sequence"/>
</dbReference>
<dbReference type="Gene3D" id="3.40.570.10">
    <property type="entry name" value="Extracellular Endonuclease, subunit A"/>
    <property type="match status" value="1"/>
</dbReference>
<protein>
    <submittedName>
        <fullName evidence="4">DNRLRE domain-containing protein</fullName>
    </submittedName>
</protein>
<organism evidence="4 5">
    <name type="scientific">Streptomyces narbonensis</name>
    <dbReference type="NCBI Taxonomy" id="67333"/>
    <lineage>
        <taxon>Bacteria</taxon>
        <taxon>Bacillati</taxon>
        <taxon>Actinomycetota</taxon>
        <taxon>Actinomycetes</taxon>
        <taxon>Kitasatosporales</taxon>
        <taxon>Streptomycetaceae</taxon>
        <taxon>Streptomyces</taxon>
    </lineage>
</organism>
<evidence type="ECO:0000259" key="2">
    <source>
        <dbReference type="Pfam" id="PF13930"/>
    </source>
</evidence>
<dbReference type="Pfam" id="PF05593">
    <property type="entry name" value="RHS_repeat"/>
    <property type="match status" value="4"/>
</dbReference>
<dbReference type="Gene3D" id="3.90.930.1">
    <property type="match status" value="1"/>
</dbReference>
<dbReference type="Gene3D" id="2.60.40.10">
    <property type="entry name" value="Immunoglobulins"/>
    <property type="match status" value="1"/>
</dbReference>
<dbReference type="InterPro" id="IPR031325">
    <property type="entry name" value="RHS_repeat"/>
</dbReference>
<dbReference type="Pfam" id="PF13930">
    <property type="entry name" value="Endonuclea_NS_2"/>
    <property type="match status" value="1"/>
</dbReference>
<feature type="region of interest" description="Disordered" evidence="1">
    <location>
        <begin position="275"/>
        <end position="298"/>
    </location>
</feature>
<dbReference type="Gene3D" id="2.180.10.10">
    <property type="entry name" value="RHS repeat-associated core"/>
    <property type="match status" value="3"/>
</dbReference>
<dbReference type="PANTHER" id="PTHR32305:SF15">
    <property type="entry name" value="PROTEIN RHSA-RELATED"/>
    <property type="match status" value="1"/>
</dbReference>
<dbReference type="InterPro" id="IPR022385">
    <property type="entry name" value="Rhs_assc_core"/>
</dbReference>
<feature type="domain" description="Golvesin/Xly CBD-like" evidence="3">
    <location>
        <begin position="1687"/>
        <end position="1816"/>
    </location>
</feature>
<dbReference type="InterPro" id="IPR044927">
    <property type="entry name" value="Endonuclea_NS_2"/>
</dbReference>
<gene>
    <name evidence="4" type="ORF">AB0A88_00445</name>
</gene>
<dbReference type="NCBIfam" id="NF033679">
    <property type="entry name" value="DNRLRE_dom"/>
    <property type="match status" value="2"/>
</dbReference>
<comment type="caution">
    <text evidence="4">The sequence shown here is derived from an EMBL/GenBank/DDBJ whole genome shotgun (WGS) entry which is preliminary data.</text>
</comment>
<evidence type="ECO:0000259" key="3">
    <source>
        <dbReference type="Pfam" id="PF25275"/>
    </source>
</evidence>